<keyword evidence="3" id="KW-1185">Reference proteome</keyword>
<proteinExistence type="predicted"/>
<dbReference type="KEGG" id="dpx:DAPPUDRAFT_220118"/>
<dbReference type="Proteomes" id="UP000000305">
    <property type="component" value="Unassembled WGS sequence"/>
</dbReference>
<evidence type="ECO:0008006" key="4">
    <source>
        <dbReference type="Google" id="ProtNLM"/>
    </source>
</evidence>
<dbReference type="eggNOG" id="ENOG502SG40">
    <property type="taxonomic scope" value="Eukaryota"/>
</dbReference>
<evidence type="ECO:0000313" key="3">
    <source>
        <dbReference type="Proteomes" id="UP000000305"/>
    </source>
</evidence>
<evidence type="ECO:0000256" key="1">
    <source>
        <dbReference type="SAM" id="MobiDB-lite"/>
    </source>
</evidence>
<dbReference type="HOGENOM" id="CLU_1251763_0_0_1"/>
<dbReference type="GO" id="GO:0061617">
    <property type="term" value="C:MICOS complex"/>
    <property type="evidence" value="ECO:0000318"/>
    <property type="project" value="GO_Central"/>
</dbReference>
<dbReference type="InterPro" id="IPR052632">
    <property type="entry name" value="MICOS_subunit_Mic19"/>
</dbReference>
<name>E9FQU4_DAPPU</name>
<dbReference type="PANTHER" id="PTHR21588">
    <property type="entry name" value="COILED-COIL-HELIX-COILED-COIL-HELIX DOMAIN CONTAINING 6"/>
    <property type="match status" value="1"/>
</dbReference>
<feature type="compositionally biased region" description="Polar residues" evidence="1">
    <location>
        <begin position="46"/>
        <end position="60"/>
    </location>
</feature>
<feature type="region of interest" description="Disordered" evidence="1">
    <location>
        <begin position="36"/>
        <end position="104"/>
    </location>
</feature>
<accession>E9FQU4</accession>
<protein>
    <recommendedName>
        <fullName evidence="4">MICOS complex subunit MIC19</fullName>
    </recommendedName>
</protein>
<dbReference type="EMBL" id="GL732523">
    <property type="protein sequence ID" value="EFX90049.1"/>
    <property type="molecule type" value="Genomic_DNA"/>
</dbReference>
<dbReference type="AlphaFoldDB" id="E9FQU4"/>
<gene>
    <name evidence="2" type="ORF">DAPPUDRAFT_220118</name>
</gene>
<dbReference type="FunCoup" id="E9FQU4">
    <property type="interactions" value="158"/>
</dbReference>
<evidence type="ECO:0000313" key="2">
    <source>
        <dbReference type="EMBL" id="EFX90049.1"/>
    </source>
</evidence>
<dbReference type="STRING" id="6669.E9FQU4"/>
<dbReference type="PROSITE" id="PS51808">
    <property type="entry name" value="CHCH"/>
    <property type="match status" value="1"/>
</dbReference>
<dbReference type="PhylomeDB" id="E9FQU4"/>
<dbReference type="OMA" id="DVQRQMN"/>
<sequence length="221" mass="25085">MGNSPSNRKIAVVNDEVAGVIKISDSVVRRLKGELEREKEAKISHQPVSVQTKPQNQDGNSGFEKPTASEMPKPTNGIQVPNKEVVVPTASASSGSKQSKEPNPYEHFMEEAHLTALKIRQEKEAEIQRVQEHWRTQLLNLTEHYSKLADETEAEYRAAVADVERSFSKETFNNICSEQKERILKCYKENKDKPLYCANEVKDFASCVDKFRSESFDKLTR</sequence>
<dbReference type="PANTHER" id="PTHR21588:SF18">
    <property type="entry name" value="MICOS COMPLEX SUBUNIT MIC19"/>
    <property type="match status" value="1"/>
</dbReference>
<reference evidence="2 3" key="1">
    <citation type="journal article" date="2011" name="Science">
        <title>The ecoresponsive genome of Daphnia pulex.</title>
        <authorList>
            <person name="Colbourne J.K."/>
            <person name="Pfrender M.E."/>
            <person name="Gilbert D."/>
            <person name="Thomas W.K."/>
            <person name="Tucker A."/>
            <person name="Oakley T.H."/>
            <person name="Tokishita S."/>
            <person name="Aerts A."/>
            <person name="Arnold G.J."/>
            <person name="Basu M.K."/>
            <person name="Bauer D.J."/>
            <person name="Caceres C.E."/>
            <person name="Carmel L."/>
            <person name="Casola C."/>
            <person name="Choi J.H."/>
            <person name="Detter J.C."/>
            <person name="Dong Q."/>
            <person name="Dusheyko S."/>
            <person name="Eads B.D."/>
            <person name="Frohlich T."/>
            <person name="Geiler-Samerotte K.A."/>
            <person name="Gerlach D."/>
            <person name="Hatcher P."/>
            <person name="Jogdeo S."/>
            <person name="Krijgsveld J."/>
            <person name="Kriventseva E.V."/>
            <person name="Kultz D."/>
            <person name="Laforsch C."/>
            <person name="Lindquist E."/>
            <person name="Lopez J."/>
            <person name="Manak J.R."/>
            <person name="Muller J."/>
            <person name="Pangilinan J."/>
            <person name="Patwardhan R.P."/>
            <person name="Pitluck S."/>
            <person name="Pritham E.J."/>
            <person name="Rechtsteiner A."/>
            <person name="Rho M."/>
            <person name="Rogozin I.B."/>
            <person name="Sakarya O."/>
            <person name="Salamov A."/>
            <person name="Schaack S."/>
            <person name="Shapiro H."/>
            <person name="Shiga Y."/>
            <person name="Skalitzky C."/>
            <person name="Smith Z."/>
            <person name="Souvorov A."/>
            <person name="Sung W."/>
            <person name="Tang Z."/>
            <person name="Tsuchiya D."/>
            <person name="Tu H."/>
            <person name="Vos H."/>
            <person name="Wang M."/>
            <person name="Wolf Y.I."/>
            <person name="Yamagata H."/>
            <person name="Yamada T."/>
            <person name="Ye Y."/>
            <person name="Shaw J.R."/>
            <person name="Andrews J."/>
            <person name="Crease T.J."/>
            <person name="Tang H."/>
            <person name="Lucas S.M."/>
            <person name="Robertson H.M."/>
            <person name="Bork P."/>
            <person name="Koonin E.V."/>
            <person name="Zdobnov E.M."/>
            <person name="Grigoriev I.V."/>
            <person name="Lynch M."/>
            <person name="Boore J.L."/>
        </authorList>
    </citation>
    <scope>NUCLEOTIDE SEQUENCE [LARGE SCALE GENOMIC DNA]</scope>
</reference>
<organism evidence="2 3">
    <name type="scientific">Daphnia pulex</name>
    <name type="common">Water flea</name>
    <dbReference type="NCBI Taxonomy" id="6669"/>
    <lineage>
        <taxon>Eukaryota</taxon>
        <taxon>Metazoa</taxon>
        <taxon>Ecdysozoa</taxon>
        <taxon>Arthropoda</taxon>
        <taxon>Crustacea</taxon>
        <taxon>Branchiopoda</taxon>
        <taxon>Diplostraca</taxon>
        <taxon>Cladocera</taxon>
        <taxon>Anomopoda</taxon>
        <taxon>Daphniidae</taxon>
        <taxon>Daphnia</taxon>
    </lineage>
</organism>
<dbReference type="OrthoDB" id="70030at2759"/>
<dbReference type="GO" id="GO:0007007">
    <property type="term" value="P:inner mitochondrial membrane organization"/>
    <property type="evidence" value="ECO:0000318"/>
    <property type="project" value="GO_Central"/>
</dbReference>
<dbReference type="InParanoid" id="E9FQU4"/>